<dbReference type="Proteomes" id="UP000247810">
    <property type="component" value="Unassembled WGS sequence"/>
</dbReference>
<dbReference type="AlphaFoldDB" id="A0A319E6X8"/>
<protein>
    <recommendedName>
        <fullName evidence="1">2EXR domain-containing protein</fullName>
    </recommendedName>
</protein>
<evidence type="ECO:0000313" key="3">
    <source>
        <dbReference type="Proteomes" id="UP000247810"/>
    </source>
</evidence>
<dbReference type="InterPro" id="IPR045518">
    <property type="entry name" value="2EXR"/>
</dbReference>
<evidence type="ECO:0000313" key="2">
    <source>
        <dbReference type="EMBL" id="PYH96478.1"/>
    </source>
</evidence>
<proteinExistence type="predicted"/>
<feature type="domain" description="2EXR" evidence="1">
    <location>
        <begin position="8"/>
        <end position="100"/>
    </location>
</feature>
<keyword evidence="3" id="KW-1185">Reference proteome</keyword>
<reference evidence="2 3" key="1">
    <citation type="submission" date="2018-02" db="EMBL/GenBank/DDBJ databases">
        <title>The genomes of Aspergillus section Nigri reveals drivers in fungal speciation.</title>
        <authorList>
            <consortium name="DOE Joint Genome Institute"/>
            <person name="Vesth T.C."/>
            <person name="Nybo J."/>
            <person name="Theobald S."/>
            <person name="Brandl J."/>
            <person name="Frisvad J.C."/>
            <person name="Nielsen K.F."/>
            <person name="Lyhne E.K."/>
            <person name="Kogle M.E."/>
            <person name="Kuo A."/>
            <person name="Riley R."/>
            <person name="Clum A."/>
            <person name="Nolan M."/>
            <person name="Lipzen A."/>
            <person name="Salamov A."/>
            <person name="Henrissat B."/>
            <person name="Wiebenga A."/>
            <person name="De vries R.P."/>
            <person name="Grigoriev I.V."/>
            <person name="Mortensen U.H."/>
            <person name="Andersen M.R."/>
            <person name="Baker S.E."/>
        </authorList>
    </citation>
    <scope>NUCLEOTIDE SEQUENCE [LARGE SCALE GENOMIC DNA]</scope>
    <source>
        <strain evidence="2 3">CBS 707.79</strain>
    </source>
</reference>
<accession>A0A319E6X8</accession>
<name>A0A319E6X8_9EURO</name>
<evidence type="ECO:0000259" key="1">
    <source>
        <dbReference type="Pfam" id="PF20150"/>
    </source>
</evidence>
<dbReference type="PANTHER" id="PTHR35910">
    <property type="entry name" value="2EXR DOMAIN-CONTAINING PROTEIN"/>
    <property type="match status" value="1"/>
</dbReference>
<dbReference type="PANTHER" id="PTHR35910:SF1">
    <property type="entry name" value="2EXR DOMAIN-CONTAINING PROTEIN"/>
    <property type="match status" value="1"/>
</dbReference>
<gene>
    <name evidence="2" type="ORF">BO71DRAFT_397089</name>
</gene>
<dbReference type="VEuPathDB" id="FungiDB:BO71DRAFT_397089"/>
<dbReference type="OrthoDB" id="3473305at2759"/>
<sequence length="245" mass="27318">MATTTTTFPLFPLLPAEIRLQIWTLSLSHHTRTLAITCDRGIHPNSRRYVRCFRANQPNPAQLSINRESRVEALRQYTPYLRTEHAPHACIYLAPERDTVRMHEAVLGYLGAPEREVLRRLVLDVPDPLHFYSTSMDELGRMARLAEVEVVVAASGGSAPYRLSEWAMEDDPDVLVMFRRALVLIARANLEWEIPVVRVVSDAGKEMGVIRIDRAELELELPHVGGGGGGIGLPGLGEDGVIPEL</sequence>
<dbReference type="Pfam" id="PF20150">
    <property type="entry name" value="2EXR"/>
    <property type="match status" value="1"/>
</dbReference>
<organism evidence="2 3">
    <name type="scientific">Aspergillus ellipticus CBS 707.79</name>
    <dbReference type="NCBI Taxonomy" id="1448320"/>
    <lineage>
        <taxon>Eukaryota</taxon>
        <taxon>Fungi</taxon>
        <taxon>Dikarya</taxon>
        <taxon>Ascomycota</taxon>
        <taxon>Pezizomycotina</taxon>
        <taxon>Eurotiomycetes</taxon>
        <taxon>Eurotiomycetidae</taxon>
        <taxon>Eurotiales</taxon>
        <taxon>Aspergillaceae</taxon>
        <taxon>Aspergillus</taxon>
        <taxon>Aspergillus subgen. Circumdati</taxon>
    </lineage>
</organism>
<dbReference type="EMBL" id="KZ825837">
    <property type="protein sequence ID" value="PYH96478.1"/>
    <property type="molecule type" value="Genomic_DNA"/>
</dbReference>